<dbReference type="AlphaFoldDB" id="A0A7M7N1D0"/>
<dbReference type="KEGG" id="spu:764369"/>
<dbReference type="Gene3D" id="1.25.40.330">
    <property type="entry name" value="Adenylate cyclase-associated CAP, N-terminal domain"/>
    <property type="match status" value="1"/>
</dbReference>
<name>A0A7M7N1D0_STRPU</name>
<evidence type="ECO:0000256" key="2">
    <source>
        <dbReference type="SAM" id="MobiDB-lite"/>
    </source>
</evidence>
<organism evidence="4 5">
    <name type="scientific">Strongylocentrotus purpuratus</name>
    <name type="common">Purple sea urchin</name>
    <dbReference type="NCBI Taxonomy" id="7668"/>
    <lineage>
        <taxon>Eukaryota</taxon>
        <taxon>Metazoa</taxon>
        <taxon>Echinodermata</taxon>
        <taxon>Eleutherozoa</taxon>
        <taxon>Echinozoa</taxon>
        <taxon>Echinoidea</taxon>
        <taxon>Euechinoidea</taxon>
        <taxon>Echinacea</taxon>
        <taxon>Camarodonta</taxon>
        <taxon>Echinidea</taxon>
        <taxon>Strongylocentrotidae</taxon>
        <taxon>Strongylocentrotus</taxon>
    </lineage>
</organism>
<comment type="similarity">
    <text evidence="1">Belongs to the CAP family.</text>
</comment>
<dbReference type="InterPro" id="IPR013912">
    <property type="entry name" value="Adenylate_cyclase-assoc_CAP_C"/>
</dbReference>
<protein>
    <recommendedName>
        <fullName evidence="3">C-CAP/cofactor C-like domain-containing protein</fullName>
    </recommendedName>
</protein>
<evidence type="ECO:0000313" key="4">
    <source>
        <dbReference type="EnsemblMetazoa" id="XP_030829718"/>
    </source>
</evidence>
<feature type="domain" description="C-CAP/cofactor C-like" evidence="3">
    <location>
        <begin position="334"/>
        <end position="474"/>
    </location>
</feature>
<dbReference type="InParanoid" id="A0A7M7N1D0"/>
<dbReference type="GO" id="GO:0008179">
    <property type="term" value="F:adenylate cyclase binding"/>
    <property type="evidence" value="ECO:0000318"/>
    <property type="project" value="GO_Central"/>
</dbReference>
<sequence length="498" mass="53770">MATDALNLVQQLKQETGNLRTLADTVSKAELTKEFGSVLEEVISTLNSVNKDLCVGSSVFVQEYDDLINGAVANFITISNKLGGDIAEEAALLQQAFQAQRAFIAVVAESKTPTAAVLTELLKPTSEKMCEIQEYRDKRRSSKFFNHFSAISEGAPMLGWVTVPNTPAPYVNSMVCSATFYTNRILKEYRETDATHVDWTKGLVKVIQELEEYVKKHHLTGVSWNRQGKDASVPAAGAAPPPPAPAGGAPPPPPPPVVAPPSGPAAPASEDDSRGALFAALNQGEAVTSGLKKVTNDMKTHKNPELRKQVKPVSSSPKPYKAPAAVKSVAAAKPAQVKKPASTQLNMKRWDVEYHSQNQNIVLDEANMKQTVYIYKCDNSVINIPAKVNSITIDGCKKVGVACESVLGALDIVNCQSIKLQILGQAHIVNIDKTDGCMVYLSENCKGAEIISAKSSEMNVLVPNAEGEFTEFALPEQYRSVYSEEKKTMVTTSTESMG</sequence>
<dbReference type="EnsemblMetazoa" id="XM_030973858">
    <property type="protein sequence ID" value="XP_030829718"/>
    <property type="gene ID" value="LOC764369"/>
</dbReference>
<reference evidence="5" key="1">
    <citation type="submission" date="2015-02" db="EMBL/GenBank/DDBJ databases">
        <title>Genome sequencing for Strongylocentrotus purpuratus.</title>
        <authorList>
            <person name="Murali S."/>
            <person name="Liu Y."/>
            <person name="Vee V."/>
            <person name="English A."/>
            <person name="Wang M."/>
            <person name="Skinner E."/>
            <person name="Han Y."/>
            <person name="Muzny D.M."/>
            <person name="Worley K.C."/>
            <person name="Gibbs R.A."/>
        </authorList>
    </citation>
    <scope>NUCLEOTIDE SEQUENCE</scope>
</reference>
<dbReference type="Pfam" id="PF08603">
    <property type="entry name" value="CAP_C"/>
    <property type="match status" value="1"/>
</dbReference>
<dbReference type="GO" id="GO:0005737">
    <property type="term" value="C:cytoplasm"/>
    <property type="evidence" value="ECO:0000318"/>
    <property type="project" value="GO_Central"/>
</dbReference>
<dbReference type="GeneID" id="764369"/>
<feature type="compositionally biased region" description="Pro residues" evidence="2">
    <location>
        <begin position="239"/>
        <end position="264"/>
    </location>
</feature>
<dbReference type="InterPro" id="IPR053950">
    <property type="entry name" value="CAP_N"/>
</dbReference>
<dbReference type="GO" id="GO:0019933">
    <property type="term" value="P:cAMP-mediated signaling"/>
    <property type="evidence" value="ECO:0000318"/>
    <property type="project" value="GO_Central"/>
</dbReference>
<dbReference type="FunFam" id="1.25.40.330:FF:000001">
    <property type="entry name" value="Adenylyl cyclase-associated protein"/>
    <property type="match status" value="1"/>
</dbReference>
<feature type="region of interest" description="Disordered" evidence="2">
    <location>
        <begin position="224"/>
        <end position="272"/>
    </location>
</feature>
<dbReference type="GO" id="GO:0007015">
    <property type="term" value="P:actin filament organization"/>
    <property type="evidence" value="ECO:0000318"/>
    <property type="project" value="GO_Central"/>
</dbReference>
<dbReference type="SUPFAM" id="SSF69340">
    <property type="entry name" value="C-terminal domain of adenylylcyclase associated protein"/>
    <property type="match status" value="1"/>
</dbReference>
<dbReference type="OMA" id="KSQQTHK"/>
<dbReference type="SMART" id="SM00673">
    <property type="entry name" value="CARP"/>
    <property type="match status" value="2"/>
</dbReference>
<dbReference type="InterPro" id="IPR006599">
    <property type="entry name" value="CARP_motif"/>
</dbReference>
<feature type="compositionally biased region" description="Low complexity" evidence="2">
    <location>
        <begin position="311"/>
        <end position="320"/>
    </location>
</feature>
<dbReference type="OrthoDB" id="1601at2759"/>
<dbReference type="InterPro" id="IPR016098">
    <property type="entry name" value="CAP/MinC_C"/>
</dbReference>
<dbReference type="GO" id="GO:0000902">
    <property type="term" value="P:cell morphogenesis"/>
    <property type="evidence" value="ECO:0000318"/>
    <property type="project" value="GO_Central"/>
</dbReference>
<dbReference type="Proteomes" id="UP000007110">
    <property type="component" value="Unassembled WGS sequence"/>
</dbReference>
<feature type="compositionally biased region" description="Basic and acidic residues" evidence="2">
    <location>
        <begin position="294"/>
        <end position="308"/>
    </location>
</feature>
<proteinExistence type="inferred from homology"/>
<dbReference type="InterPro" id="IPR017901">
    <property type="entry name" value="C-CAP_CF_C-like"/>
</dbReference>
<dbReference type="Pfam" id="PF21938">
    <property type="entry name" value="CAP_N"/>
    <property type="match status" value="1"/>
</dbReference>
<dbReference type="PANTHER" id="PTHR10652">
    <property type="entry name" value="ADENYLYL CYCLASE-ASSOCIATED PROTEIN"/>
    <property type="match status" value="1"/>
</dbReference>
<keyword evidence="5" id="KW-1185">Reference proteome</keyword>
<feature type="region of interest" description="Disordered" evidence="2">
    <location>
        <begin position="294"/>
        <end position="320"/>
    </location>
</feature>
<dbReference type="RefSeq" id="XP_030829718.1">
    <property type="nucleotide sequence ID" value="XM_030973858.1"/>
</dbReference>
<dbReference type="PROSITE" id="PS51329">
    <property type="entry name" value="C_CAP_COFACTOR_C"/>
    <property type="match status" value="1"/>
</dbReference>
<dbReference type="PANTHER" id="PTHR10652:SF0">
    <property type="entry name" value="ADENYLYL CYCLASE-ASSOCIATED PROTEIN"/>
    <property type="match status" value="1"/>
</dbReference>
<evidence type="ECO:0000313" key="5">
    <source>
        <dbReference type="Proteomes" id="UP000007110"/>
    </source>
</evidence>
<dbReference type="InterPro" id="IPR001837">
    <property type="entry name" value="Adenylate_cyclase-assoc_CAP"/>
</dbReference>
<reference evidence="4" key="2">
    <citation type="submission" date="2021-01" db="UniProtKB">
        <authorList>
            <consortium name="EnsemblMetazoa"/>
        </authorList>
    </citation>
    <scope>IDENTIFICATION</scope>
</reference>
<dbReference type="InterPro" id="IPR036223">
    <property type="entry name" value="CAP_C_sf"/>
</dbReference>
<accession>A0A7M7N1D0</accession>
<evidence type="ECO:0000259" key="3">
    <source>
        <dbReference type="PROSITE" id="PS51329"/>
    </source>
</evidence>
<dbReference type="FunCoup" id="A0A7M7N1D0">
    <property type="interactions" value="2251"/>
</dbReference>
<dbReference type="SUPFAM" id="SSF101278">
    <property type="entry name" value="N-terminal domain of adenylylcyclase associated protein, CAP"/>
    <property type="match status" value="1"/>
</dbReference>
<dbReference type="GO" id="GO:0003779">
    <property type="term" value="F:actin binding"/>
    <property type="evidence" value="ECO:0000318"/>
    <property type="project" value="GO_Central"/>
</dbReference>
<evidence type="ECO:0000256" key="1">
    <source>
        <dbReference type="ARBA" id="ARBA00007659"/>
    </source>
</evidence>
<dbReference type="InterPro" id="IPR036222">
    <property type="entry name" value="CAP_N_sf"/>
</dbReference>
<dbReference type="Gene3D" id="2.160.20.70">
    <property type="match status" value="1"/>
</dbReference>